<dbReference type="AlphaFoldDB" id="A0A6G1ZGF7"/>
<proteinExistence type="predicted"/>
<evidence type="ECO:0000259" key="3">
    <source>
        <dbReference type="Pfam" id="PF00535"/>
    </source>
</evidence>
<keyword evidence="2 4" id="KW-0808">Transferase</keyword>
<name>A0A6G1ZGF7_9BACT</name>
<evidence type="ECO:0000313" key="4">
    <source>
        <dbReference type="EMBL" id="MRY13043.1"/>
    </source>
</evidence>
<reference evidence="4" key="1">
    <citation type="journal article" date="2019" name="Nat. Med.">
        <title>A library of human gut bacterial isolates paired with longitudinal multiomics data enables mechanistic microbiome research.</title>
        <authorList>
            <person name="Poyet M."/>
            <person name="Groussin M."/>
            <person name="Gibbons S.M."/>
            <person name="Avila-Pacheco J."/>
            <person name="Jiang X."/>
            <person name="Kearney S.M."/>
            <person name="Perrotta A.R."/>
            <person name="Berdy B."/>
            <person name="Zhao S."/>
            <person name="Lieberman T.D."/>
            <person name="Swanson P.K."/>
            <person name="Smith M."/>
            <person name="Roesemann S."/>
            <person name="Alexander J.E."/>
            <person name="Rich S.A."/>
            <person name="Livny J."/>
            <person name="Vlamakis H."/>
            <person name="Clish C."/>
            <person name="Bullock K."/>
            <person name="Deik A."/>
            <person name="Scott J."/>
            <person name="Pierce K.A."/>
            <person name="Xavier R.J."/>
            <person name="Alm E.J."/>
        </authorList>
    </citation>
    <scope>NUCLEOTIDE SEQUENCE</scope>
    <source>
        <strain evidence="4">BIOML-A4</strain>
    </source>
</reference>
<evidence type="ECO:0000256" key="2">
    <source>
        <dbReference type="ARBA" id="ARBA00022679"/>
    </source>
</evidence>
<evidence type="ECO:0000256" key="1">
    <source>
        <dbReference type="ARBA" id="ARBA00022676"/>
    </source>
</evidence>
<dbReference type="PANTHER" id="PTHR22916">
    <property type="entry name" value="GLYCOSYLTRANSFERASE"/>
    <property type="match status" value="1"/>
</dbReference>
<accession>A0A6G1ZGF7</accession>
<keyword evidence="1" id="KW-0328">Glycosyltransferase</keyword>
<dbReference type="InterPro" id="IPR001173">
    <property type="entry name" value="Glyco_trans_2-like"/>
</dbReference>
<dbReference type="SUPFAM" id="SSF53448">
    <property type="entry name" value="Nucleotide-diphospho-sugar transferases"/>
    <property type="match status" value="1"/>
</dbReference>
<gene>
    <name evidence="4" type="ORF">GKE01_16410</name>
</gene>
<comment type="caution">
    <text evidence="4">The sequence shown here is derived from an EMBL/GenBank/DDBJ whole genome shotgun (WGS) entry which is preliminary data.</text>
</comment>
<dbReference type="PANTHER" id="PTHR22916:SF51">
    <property type="entry name" value="GLYCOSYLTRANSFERASE EPSH-RELATED"/>
    <property type="match status" value="1"/>
</dbReference>
<dbReference type="InterPro" id="IPR029044">
    <property type="entry name" value="Nucleotide-diphossugar_trans"/>
</dbReference>
<dbReference type="GO" id="GO:0016758">
    <property type="term" value="F:hexosyltransferase activity"/>
    <property type="evidence" value="ECO:0007669"/>
    <property type="project" value="UniProtKB-ARBA"/>
</dbReference>
<dbReference type="CDD" id="cd00761">
    <property type="entry name" value="Glyco_tranf_GTA_type"/>
    <property type="match status" value="1"/>
</dbReference>
<dbReference type="RefSeq" id="WP_010802842.1">
    <property type="nucleotide sequence ID" value="NZ_CAJSYT010000006.1"/>
</dbReference>
<dbReference type="Pfam" id="PF00535">
    <property type="entry name" value="Glycos_transf_2"/>
    <property type="match status" value="1"/>
</dbReference>
<protein>
    <submittedName>
        <fullName evidence="4">Glycosyltransferase</fullName>
    </submittedName>
</protein>
<feature type="domain" description="Glycosyltransferase 2-like" evidence="3">
    <location>
        <begin position="7"/>
        <end position="136"/>
    </location>
</feature>
<dbReference type="EMBL" id="WKLP01000025">
    <property type="protein sequence ID" value="MRY13043.1"/>
    <property type="molecule type" value="Genomic_DNA"/>
</dbReference>
<organism evidence="4">
    <name type="scientific">Parabacteroides goldsteinii</name>
    <dbReference type="NCBI Taxonomy" id="328812"/>
    <lineage>
        <taxon>Bacteria</taxon>
        <taxon>Pseudomonadati</taxon>
        <taxon>Bacteroidota</taxon>
        <taxon>Bacteroidia</taxon>
        <taxon>Bacteroidales</taxon>
        <taxon>Tannerellaceae</taxon>
        <taxon>Parabacteroides</taxon>
    </lineage>
</organism>
<dbReference type="Gene3D" id="3.90.550.10">
    <property type="entry name" value="Spore Coat Polysaccharide Biosynthesis Protein SpsA, Chain A"/>
    <property type="match status" value="1"/>
</dbReference>
<sequence length="353" mass="41531">MKKPLISVIVPIYNVELYLERCIISIITQTIHDIEIILIDDGSTDKSSVIADRYALKDDRILVVHKPNGGLSDTRNAGIKLAKGEYLSFIDSDDWIESTMLESMYEKACLYNADIVVCGVCTEFVNENRIAEYKSIDRLYVENDNIGELFWKLSKKNISNYMWNKIYKSSLLSNNSLCVENLVPMEDLFFNLKAFKCAKSIYVSSGLFYHYMRRDSFTLLSSYYSRLGCVYDKMINSWNMFFDYFNLKGRLYDEYILRLRSLSGLAITLNIYKQNSPYLNDKQNRLLIINKEIYGGEFSISNTIKSKSFIESIYLYSVRNFSPYMFDIVFMNLFRLRYYFRLLYYKIRSNLIK</sequence>